<dbReference type="RefSeq" id="WP_344799962.1">
    <property type="nucleotide sequence ID" value="NZ_BAABBN010000012.1"/>
</dbReference>
<evidence type="ECO:0000256" key="1">
    <source>
        <dbReference type="ARBA" id="ARBA00023015"/>
    </source>
</evidence>
<protein>
    <submittedName>
        <fullName evidence="6">TetR family transcriptional regulator</fullName>
    </submittedName>
</protein>
<keyword evidence="3" id="KW-0804">Transcription</keyword>
<dbReference type="PANTHER" id="PTHR47506:SF3">
    <property type="entry name" value="HTH-TYPE TRANSCRIPTIONAL REGULATOR LMRA"/>
    <property type="match status" value="1"/>
</dbReference>
<comment type="caution">
    <text evidence="6">The sequence shown here is derived from an EMBL/GenBank/DDBJ whole genome shotgun (WGS) entry which is preliminary data.</text>
</comment>
<accession>A0ABP7N487</accession>
<reference evidence="7" key="1">
    <citation type="journal article" date="2019" name="Int. J. Syst. Evol. Microbiol.">
        <title>The Global Catalogue of Microorganisms (GCM) 10K type strain sequencing project: providing services to taxonomists for standard genome sequencing and annotation.</title>
        <authorList>
            <consortium name="The Broad Institute Genomics Platform"/>
            <consortium name="The Broad Institute Genome Sequencing Center for Infectious Disease"/>
            <person name="Wu L."/>
            <person name="Ma J."/>
        </authorList>
    </citation>
    <scope>NUCLEOTIDE SEQUENCE [LARGE SCALE GENOMIC DNA]</scope>
    <source>
        <strain evidence="7">JCM 17551</strain>
    </source>
</reference>
<evidence type="ECO:0000256" key="2">
    <source>
        <dbReference type="ARBA" id="ARBA00023125"/>
    </source>
</evidence>
<evidence type="ECO:0000259" key="5">
    <source>
        <dbReference type="PROSITE" id="PS50977"/>
    </source>
</evidence>
<name>A0ABP7N487_9GAMM</name>
<dbReference type="PRINTS" id="PR00455">
    <property type="entry name" value="HTHTETR"/>
</dbReference>
<evidence type="ECO:0000256" key="4">
    <source>
        <dbReference type="PROSITE-ProRule" id="PRU00335"/>
    </source>
</evidence>
<keyword evidence="2 4" id="KW-0238">DNA-binding</keyword>
<proteinExistence type="predicted"/>
<dbReference type="Pfam" id="PF00440">
    <property type="entry name" value="TetR_N"/>
    <property type="match status" value="1"/>
</dbReference>
<dbReference type="InterPro" id="IPR001647">
    <property type="entry name" value="HTH_TetR"/>
</dbReference>
<keyword evidence="1" id="KW-0805">Transcription regulation</keyword>
<gene>
    <name evidence="6" type="ORF">GCM10022277_35620</name>
</gene>
<feature type="DNA-binding region" description="H-T-H motif" evidence="4">
    <location>
        <begin position="26"/>
        <end position="45"/>
    </location>
</feature>
<dbReference type="PROSITE" id="PS50977">
    <property type="entry name" value="HTH_TETR_2"/>
    <property type="match status" value="1"/>
</dbReference>
<dbReference type="InterPro" id="IPR036271">
    <property type="entry name" value="Tet_transcr_reg_TetR-rel_C_sf"/>
</dbReference>
<organism evidence="6 7">
    <name type="scientific">Litoribacillus peritrichatus</name>
    <dbReference type="NCBI Taxonomy" id="718191"/>
    <lineage>
        <taxon>Bacteria</taxon>
        <taxon>Pseudomonadati</taxon>
        <taxon>Pseudomonadota</taxon>
        <taxon>Gammaproteobacteria</taxon>
        <taxon>Oceanospirillales</taxon>
        <taxon>Oceanospirillaceae</taxon>
        <taxon>Litoribacillus</taxon>
    </lineage>
</organism>
<dbReference type="EMBL" id="BAABBN010000012">
    <property type="protein sequence ID" value="GAA3936023.1"/>
    <property type="molecule type" value="Genomic_DNA"/>
</dbReference>
<keyword evidence="7" id="KW-1185">Reference proteome</keyword>
<dbReference type="Proteomes" id="UP001501565">
    <property type="component" value="Unassembled WGS sequence"/>
</dbReference>
<evidence type="ECO:0000313" key="7">
    <source>
        <dbReference type="Proteomes" id="UP001501565"/>
    </source>
</evidence>
<dbReference type="Gene3D" id="1.10.357.10">
    <property type="entry name" value="Tetracycline Repressor, domain 2"/>
    <property type="match status" value="1"/>
</dbReference>
<dbReference type="PANTHER" id="PTHR47506">
    <property type="entry name" value="TRANSCRIPTIONAL REGULATORY PROTEIN"/>
    <property type="match status" value="1"/>
</dbReference>
<dbReference type="InterPro" id="IPR009057">
    <property type="entry name" value="Homeodomain-like_sf"/>
</dbReference>
<dbReference type="SUPFAM" id="SSF46689">
    <property type="entry name" value="Homeodomain-like"/>
    <property type="match status" value="1"/>
</dbReference>
<sequence>MAVDKRQLVLETALKLFSENGFHATGIDKVQAESKVSKTTMYKYFKSKDDLILEVLKFRDEQFDAWISERIDFHCENTFADEPVAKLFALFEALHEWFNCPNFCGCNFINACAEFNDQNHPVHKLSTEHKLNFAGFIKDVLDESGFKAEEDFALQICILIEGAIVFAHTACQKQSAKVGQKMLRVLLENQRQSA</sequence>
<evidence type="ECO:0000256" key="3">
    <source>
        <dbReference type="ARBA" id="ARBA00023163"/>
    </source>
</evidence>
<feature type="domain" description="HTH tetR-type" evidence="5">
    <location>
        <begin position="3"/>
        <end position="63"/>
    </location>
</feature>
<evidence type="ECO:0000313" key="6">
    <source>
        <dbReference type="EMBL" id="GAA3936023.1"/>
    </source>
</evidence>
<dbReference type="SUPFAM" id="SSF48498">
    <property type="entry name" value="Tetracyclin repressor-like, C-terminal domain"/>
    <property type="match status" value="1"/>
</dbReference>